<feature type="transmembrane region" description="Helical" evidence="1">
    <location>
        <begin position="233"/>
        <end position="253"/>
    </location>
</feature>
<feature type="transmembrane region" description="Helical" evidence="1">
    <location>
        <begin position="63"/>
        <end position="85"/>
    </location>
</feature>
<protein>
    <submittedName>
        <fullName evidence="2">Uncharacterized protein</fullName>
    </submittedName>
</protein>
<dbReference type="RefSeq" id="WP_025848755.1">
    <property type="nucleotide sequence ID" value="NZ_JARLKN010000060.1"/>
</dbReference>
<dbReference type="Proteomes" id="UP001168883">
    <property type="component" value="Unassembled WGS sequence"/>
</dbReference>
<organism evidence="2 3">
    <name type="scientific">Paenibacillus ehimensis</name>
    <dbReference type="NCBI Taxonomy" id="79264"/>
    <lineage>
        <taxon>Bacteria</taxon>
        <taxon>Bacillati</taxon>
        <taxon>Bacillota</taxon>
        <taxon>Bacilli</taxon>
        <taxon>Bacillales</taxon>
        <taxon>Paenibacillaceae</taxon>
        <taxon>Paenibacillus</taxon>
    </lineage>
</organism>
<keyword evidence="3" id="KW-1185">Reference proteome</keyword>
<keyword evidence="1" id="KW-1133">Transmembrane helix</keyword>
<dbReference type="EMBL" id="JAUMKJ010000014">
    <property type="protein sequence ID" value="MDO3677967.1"/>
    <property type="molecule type" value="Genomic_DNA"/>
</dbReference>
<feature type="transmembrane region" description="Helical" evidence="1">
    <location>
        <begin position="208"/>
        <end position="227"/>
    </location>
</feature>
<comment type="caution">
    <text evidence="2">The sequence shown here is derived from an EMBL/GenBank/DDBJ whole genome shotgun (WGS) entry which is preliminary data.</text>
</comment>
<feature type="transmembrane region" description="Helical" evidence="1">
    <location>
        <begin position="173"/>
        <end position="196"/>
    </location>
</feature>
<evidence type="ECO:0000256" key="1">
    <source>
        <dbReference type="SAM" id="Phobius"/>
    </source>
</evidence>
<reference evidence="2" key="1">
    <citation type="submission" date="2023-07" db="EMBL/GenBank/DDBJ databases">
        <authorList>
            <person name="Aktuganov G."/>
            <person name="Boyko T."/>
            <person name="Delegan Y."/>
            <person name="Galimzianova N."/>
            <person name="Gilvanova E."/>
            <person name="Korobov V."/>
            <person name="Kuzmina L."/>
            <person name="Melentiev A."/>
            <person name="Milman P."/>
            <person name="Ryabova A."/>
            <person name="Stupak E."/>
            <person name="Yasakov T."/>
            <person name="Zharikova N."/>
            <person name="Zhurenko E."/>
        </authorList>
    </citation>
    <scope>NUCLEOTIDE SEQUENCE</scope>
    <source>
        <strain evidence="2">IB-739</strain>
    </source>
</reference>
<keyword evidence="1" id="KW-0472">Membrane</keyword>
<gene>
    <name evidence="2" type="ORF">Q3C12_13220</name>
</gene>
<feature type="transmembrane region" description="Helical" evidence="1">
    <location>
        <begin position="292"/>
        <end position="312"/>
    </location>
</feature>
<evidence type="ECO:0000313" key="3">
    <source>
        <dbReference type="Proteomes" id="UP001168883"/>
    </source>
</evidence>
<sequence length="320" mass="35346">MSRVRRFAPVLGLLLLAPWVGEFLLGTSPIQNLAAALVLLLPMYGGGALLIREVARRSGRGWPTMLFWGAAYGMIQACLIDQSLFNPTYLNFELNRIVAPIPFIGISAYDLLSFVGGHAIWSICVPIAIVEMLTPSRRETPWLGNKGLFSISILVLVGCAIIFSFTYMEERFIASLLQLTGGAIGAFVFISIGFILKKNNRTANESEALIKPIHLGIASFAASSLFFSRPESWGGVIWGVCILLLSWILISRWSRHRDWSIQHHFAIIAGTLLTYVWGGFTMTLLLWPDNTWAWIGNVIFALMAIALLAVTAKRIHNPVG</sequence>
<keyword evidence="1" id="KW-0812">Transmembrane</keyword>
<evidence type="ECO:0000313" key="2">
    <source>
        <dbReference type="EMBL" id="MDO3677967.1"/>
    </source>
</evidence>
<feature type="transmembrane region" description="Helical" evidence="1">
    <location>
        <begin position="97"/>
        <end position="127"/>
    </location>
</feature>
<feature type="transmembrane region" description="Helical" evidence="1">
    <location>
        <begin position="265"/>
        <end position="286"/>
    </location>
</feature>
<feature type="transmembrane region" description="Helical" evidence="1">
    <location>
        <begin position="33"/>
        <end position="51"/>
    </location>
</feature>
<name>A0ABT8VAG0_9BACL</name>
<feature type="transmembrane region" description="Helical" evidence="1">
    <location>
        <begin position="148"/>
        <end position="167"/>
    </location>
</feature>
<proteinExistence type="predicted"/>
<accession>A0ABT8VAG0</accession>